<evidence type="ECO:0000313" key="3">
    <source>
        <dbReference type="Proteomes" id="UP001156905"/>
    </source>
</evidence>
<dbReference type="EMBL" id="BSOW01000014">
    <property type="protein sequence ID" value="GLR87526.1"/>
    <property type="molecule type" value="Genomic_DNA"/>
</dbReference>
<feature type="compositionally biased region" description="Basic and acidic residues" evidence="1">
    <location>
        <begin position="334"/>
        <end position="349"/>
    </location>
</feature>
<feature type="compositionally biased region" description="Polar residues" evidence="1">
    <location>
        <begin position="513"/>
        <end position="522"/>
    </location>
</feature>
<dbReference type="Proteomes" id="UP001156905">
    <property type="component" value="Unassembled WGS sequence"/>
</dbReference>
<feature type="compositionally biased region" description="Polar residues" evidence="1">
    <location>
        <begin position="145"/>
        <end position="157"/>
    </location>
</feature>
<accession>A0ABQ6B207</accession>
<evidence type="ECO:0000313" key="2">
    <source>
        <dbReference type="EMBL" id="GLR87526.1"/>
    </source>
</evidence>
<evidence type="ECO:0000256" key="1">
    <source>
        <dbReference type="SAM" id="MobiDB-lite"/>
    </source>
</evidence>
<keyword evidence="3" id="KW-1185">Reference proteome</keyword>
<feature type="region of interest" description="Disordered" evidence="1">
    <location>
        <begin position="334"/>
        <end position="353"/>
    </location>
</feature>
<feature type="compositionally biased region" description="Basic and acidic residues" evidence="1">
    <location>
        <begin position="158"/>
        <end position="182"/>
    </location>
</feature>
<protein>
    <recommendedName>
        <fullName evidence="4">AAA+ ATPase domain-containing protein</fullName>
    </recommendedName>
</protein>
<sequence length="792" mass="89597">MYRMRDYAEPLSRESLRSLREWPRAIDPQQRPHMLSTEYGRLRYLLGRYCRGEVDGISVLLTGQRGAGKTTLAKLAIEAAMHDSEHLIPLPVYLHGPTMIDLLARGKAPDASENADGAKPEKPCESQSGSMSIAAIIGAVPPQGGETTRSDVGSTVKGSDDESVESKEEAEQRDADERTKEQAQIKDGAFRVILTELYRCLSRAMYEAWLNALDESPDARRRRHELLELRTHLDVTLDRPTDVEALRSIWERAGFLHSGVAFYLSPVRDRGSPRASRNLPVPAIAGDSRDQGLREILALSACANTFNVILGKPKERLRRAESVERERLYNLKVSRPEKEGAKSGEEAKGSAKSSAEKLAPAALGVAAGGLALAGSKDLGTTAMSVGVGLIVWLASFLSVSYNVRRQVSKKLDRELDLEVDWSPERIERDLPILLKRVKDAGFAPIFIVDELDKLSDPTRKLDQFLHLAKHIVTDYGAFLFLTDRTYYEELLGSETPPARIGGPMPLAEANRATPPQNGTAENNPGDEGSYDSYTSTFYTHRIFLNYTPDDYRRYLFKLVDDRSWAPEEKRRHKLGLLAWGTILVYRSKMIPARFNRRLIALLNEHGEFSQEYRDPSLPLNRHQNEVVMQLAVEAIASRREVQDRIREVPIYGQYIYDTLYFLSYLHEHGRARVADPAGQDQFVITRDRLKDYLKYRAEDGSTRWNASSERYQLLTNDTVEFLFLRVLREYIDVLTEPRRHIGQYLNMRISDLRNRQTANAGMTFNEGMTSNEDLDLWSALRLALDLSPLVTR</sequence>
<feature type="region of interest" description="Disordered" evidence="1">
    <location>
        <begin position="498"/>
        <end position="529"/>
    </location>
</feature>
<name>A0ABQ6B207_9BRAD</name>
<evidence type="ECO:0008006" key="4">
    <source>
        <dbReference type="Google" id="ProtNLM"/>
    </source>
</evidence>
<proteinExistence type="predicted"/>
<reference evidence="3" key="1">
    <citation type="journal article" date="2019" name="Int. J. Syst. Evol. Microbiol.">
        <title>The Global Catalogue of Microorganisms (GCM) 10K type strain sequencing project: providing services to taxonomists for standard genome sequencing and annotation.</title>
        <authorList>
            <consortium name="The Broad Institute Genomics Platform"/>
            <consortium name="The Broad Institute Genome Sequencing Center for Infectious Disease"/>
            <person name="Wu L."/>
            <person name="Ma J."/>
        </authorList>
    </citation>
    <scope>NUCLEOTIDE SEQUENCE [LARGE SCALE GENOMIC DNA]</scope>
    <source>
        <strain evidence="3">NBRC 102520</strain>
    </source>
</reference>
<feature type="region of interest" description="Disordered" evidence="1">
    <location>
        <begin position="140"/>
        <end position="182"/>
    </location>
</feature>
<gene>
    <name evidence="2" type="ORF">GCM10007857_42370</name>
</gene>
<dbReference type="SUPFAM" id="SSF52540">
    <property type="entry name" value="P-loop containing nucleoside triphosphate hydrolases"/>
    <property type="match status" value="1"/>
</dbReference>
<comment type="caution">
    <text evidence="2">The sequence shown here is derived from an EMBL/GenBank/DDBJ whole genome shotgun (WGS) entry which is preliminary data.</text>
</comment>
<dbReference type="InterPro" id="IPR027417">
    <property type="entry name" value="P-loop_NTPase"/>
</dbReference>
<organism evidence="2 3">
    <name type="scientific">Bradyrhizobium iriomotense</name>
    <dbReference type="NCBI Taxonomy" id="441950"/>
    <lineage>
        <taxon>Bacteria</taxon>
        <taxon>Pseudomonadati</taxon>
        <taxon>Pseudomonadota</taxon>
        <taxon>Alphaproteobacteria</taxon>
        <taxon>Hyphomicrobiales</taxon>
        <taxon>Nitrobacteraceae</taxon>
        <taxon>Bradyrhizobium</taxon>
    </lineage>
</organism>